<organism evidence="1">
    <name type="scientific">Sporolactobacillus sp. Y61</name>
    <dbReference type="NCBI Taxonomy" id="3160863"/>
    <lineage>
        <taxon>Bacteria</taxon>
        <taxon>Bacillati</taxon>
        <taxon>Bacillota</taxon>
        <taxon>Bacilli</taxon>
        <taxon>Bacillales</taxon>
        <taxon>Sporolactobacillaceae</taxon>
        <taxon>Sporolactobacillus</taxon>
    </lineage>
</organism>
<proteinExistence type="predicted"/>
<reference evidence="1" key="1">
    <citation type="submission" date="2024-06" db="EMBL/GenBank/DDBJ databases">
        <authorList>
            <person name="Fan A."/>
            <person name="Zhang F.Y."/>
            <person name="Zhang L."/>
        </authorList>
    </citation>
    <scope>NUCLEOTIDE SEQUENCE</scope>
    <source>
        <strain evidence="1">Y61</strain>
    </source>
</reference>
<evidence type="ECO:0008006" key="2">
    <source>
        <dbReference type="Google" id="ProtNLM"/>
    </source>
</evidence>
<dbReference type="AlphaFoldDB" id="A0AAU8IIB8"/>
<evidence type="ECO:0000313" key="1">
    <source>
        <dbReference type="EMBL" id="XCJ18072.1"/>
    </source>
</evidence>
<accession>A0AAU8IIB8</accession>
<gene>
    <name evidence="1" type="ORF">ABNN70_06410</name>
</gene>
<name>A0AAU8IIB8_9BACL</name>
<dbReference type="EMBL" id="CP159510">
    <property type="protein sequence ID" value="XCJ18072.1"/>
    <property type="molecule type" value="Genomic_DNA"/>
</dbReference>
<sequence>METERTLGIGRIRTTDEVHEKQYSLPERHLLEARINNLPATRTMYKVFTLITLGMVLDGFDVYLAGAYSAV</sequence>
<protein>
    <recommendedName>
        <fullName evidence="2">MFS transporter</fullName>
    </recommendedName>
</protein>
<dbReference type="RefSeq" id="WP_353949153.1">
    <property type="nucleotide sequence ID" value="NZ_CP159510.1"/>
</dbReference>